<dbReference type="InterPro" id="IPR029063">
    <property type="entry name" value="SAM-dependent_MTases_sf"/>
</dbReference>
<protein>
    <submittedName>
        <fullName evidence="1">Secondary metabolism regulator LAE1</fullName>
    </submittedName>
</protein>
<keyword evidence="2" id="KW-1185">Reference proteome</keyword>
<proteinExistence type="predicted"/>
<dbReference type="Proteomes" id="UP000295083">
    <property type="component" value="Unassembled WGS sequence"/>
</dbReference>
<organism evidence="1 2">
    <name type="scientific">Colletotrichum spinosum</name>
    <dbReference type="NCBI Taxonomy" id="1347390"/>
    <lineage>
        <taxon>Eukaryota</taxon>
        <taxon>Fungi</taxon>
        <taxon>Dikarya</taxon>
        <taxon>Ascomycota</taxon>
        <taxon>Pezizomycotina</taxon>
        <taxon>Sordariomycetes</taxon>
        <taxon>Hypocreomycetidae</taxon>
        <taxon>Glomerellales</taxon>
        <taxon>Glomerellaceae</taxon>
        <taxon>Colletotrichum</taxon>
        <taxon>Colletotrichum orbiculare species complex</taxon>
    </lineage>
</organism>
<comment type="caution">
    <text evidence="1">The sequence shown here is derived from an EMBL/GenBank/DDBJ whole genome shotgun (WGS) entry which is preliminary data.</text>
</comment>
<evidence type="ECO:0000313" key="2">
    <source>
        <dbReference type="Proteomes" id="UP000295083"/>
    </source>
</evidence>
<sequence length="145" mass="16419">MPKDDKLKAFYELVVEAFAGLGLDLHKGRDLKPHLEAAGFKDIRCEVKKIPVGTWPKDKTQRLIGLYLKEAVEQVAPAFTGKPFEAHGIPRVESEVWLATVMNELKDNTKHRYLNFYFWYAQKPLDAPEHDHAGPGSSSEDEVSI</sequence>
<reference evidence="1 2" key="1">
    <citation type="submission" date="2018-11" db="EMBL/GenBank/DDBJ databases">
        <title>Genome sequence and assembly of Colletotrichum spinosum.</title>
        <authorList>
            <person name="Gan P."/>
            <person name="Shirasu K."/>
        </authorList>
    </citation>
    <scope>NUCLEOTIDE SEQUENCE [LARGE SCALE GENOMIC DNA]</scope>
    <source>
        <strain evidence="1 2">CBS 515.97</strain>
    </source>
</reference>
<gene>
    <name evidence="1" type="ORF">C8035_v004361</name>
</gene>
<dbReference type="EMBL" id="QAPG01010712">
    <property type="protein sequence ID" value="TDZ13390.1"/>
    <property type="molecule type" value="Genomic_DNA"/>
</dbReference>
<accession>A0A4R8PMA3</accession>
<dbReference type="AlphaFoldDB" id="A0A4R8PMA3"/>
<evidence type="ECO:0000313" key="1">
    <source>
        <dbReference type="EMBL" id="TDZ13390.1"/>
    </source>
</evidence>
<dbReference type="SUPFAM" id="SSF53335">
    <property type="entry name" value="S-adenosyl-L-methionine-dependent methyltransferases"/>
    <property type="match status" value="1"/>
</dbReference>
<name>A0A4R8PMA3_9PEZI</name>